<accession>A0A7C8Z6I5</accession>
<protein>
    <recommendedName>
        <fullName evidence="2">Adenylate cyclase</fullName>
    </recommendedName>
</protein>
<reference evidence="1" key="2">
    <citation type="submission" date="2020-07" db="EMBL/GenBank/DDBJ databases">
        <authorList>
            <person name="Vera ALvarez R."/>
            <person name="Arias-Moreno D.M."/>
            <person name="Jimenez-Jacinto V."/>
            <person name="Jimenez-Bremont J.F."/>
            <person name="Swaminathan K."/>
            <person name="Moose S.P."/>
            <person name="Guerrero-Gonzalez M.L."/>
            <person name="Marino-Ramirez L."/>
            <person name="Landsman D."/>
            <person name="Rodriguez-Kessler M."/>
            <person name="Delgado-Sanchez P."/>
        </authorList>
    </citation>
    <scope>NUCLEOTIDE SEQUENCE</scope>
    <source>
        <tissue evidence="1">Cladode</tissue>
    </source>
</reference>
<evidence type="ECO:0008006" key="2">
    <source>
        <dbReference type="Google" id="ProtNLM"/>
    </source>
</evidence>
<evidence type="ECO:0000313" key="1">
    <source>
        <dbReference type="EMBL" id="MBA4635459.1"/>
    </source>
</evidence>
<organism evidence="1">
    <name type="scientific">Opuntia streptacantha</name>
    <name type="common">Prickly pear cactus</name>
    <name type="synonym">Opuntia cardona</name>
    <dbReference type="NCBI Taxonomy" id="393608"/>
    <lineage>
        <taxon>Eukaryota</taxon>
        <taxon>Viridiplantae</taxon>
        <taxon>Streptophyta</taxon>
        <taxon>Embryophyta</taxon>
        <taxon>Tracheophyta</taxon>
        <taxon>Spermatophyta</taxon>
        <taxon>Magnoliopsida</taxon>
        <taxon>eudicotyledons</taxon>
        <taxon>Gunneridae</taxon>
        <taxon>Pentapetalae</taxon>
        <taxon>Caryophyllales</taxon>
        <taxon>Cactineae</taxon>
        <taxon>Cactaceae</taxon>
        <taxon>Opuntioideae</taxon>
        <taxon>Opuntia</taxon>
    </lineage>
</organism>
<name>A0A7C8Z6I5_OPUST</name>
<proteinExistence type="predicted"/>
<dbReference type="EMBL" id="GISG01095446">
    <property type="protein sequence ID" value="MBA4635459.1"/>
    <property type="molecule type" value="Transcribed_RNA"/>
</dbReference>
<sequence>MDQIATVGDEFYGHNNSSPFQALEGLSFKNMKAWEVWSNVDAKGNAVFFPLLQRLSLCDCPELKGGLPIHAPLLEEVEIKWCGQLSSLLCQREFRHDTLEVASPLRAEFRSEFDGAMIRTLILDGLAQLVQIPEELCRLSALQELRIASCESLKSLANAKLPPALQELRIASCKSLKSLANAKLPPQLEELRIEQWKFWNVFQMA</sequence>
<dbReference type="EMBL" id="GISG01095447">
    <property type="protein sequence ID" value="MBA4635460.1"/>
    <property type="molecule type" value="Transcribed_RNA"/>
</dbReference>
<dbReference type="PANTHER" id="PTHR34630">
    <property type="entry name" value="OS11G0677101 PROTEIN"/>
    <property type="match status" value="1"/>
</dbReference>
<dbReference type="PANTHER" id="PTHR34630:SF34">
    <property type="entry name" value="OS11G0245800 PROTEIN"/>
    <property type="match status" value="1"/>
</dbReference>
<dbReference type="SUPFAM" id="SSF52058">
    <property type="entry name" value="L domain-like"/>
    <property type="match status" value="1"/>
</dbReference>
<reference evidence="1" key="1">
    <citation type="journal article" date="2013" name="J. Plant Res.">
        <title>Effect of fungi and light on seed germination of three Opuntia species from semiarid lands of central Mexico.</title>
        <authorList>
            <person name="Delgado-Sanchez P."/>
            <person name="Jimenez-Bremont J.F."/>
            <person name="Guerrero-Gonzalez Mde L."/>
            <person name="Flores J."/>
        </authorList>
    </citation>
    <scope>NUCLEOTIDE SEQUENCE</scope>
    <source>
        <tissue evidence="1">Cladode</tissue>
    </source>
</reference>
<dbReference type="Gene3D" id="3.80.10.10">
    <property type="entry name" value="Ribonuclease Inhibitor"/>
    <property type="match status" value="1"/>
</dbReference>
<dbReference type="InterPro" id="IPR032675">
    <property type="entry name" value="LRR_dom_sf"/>
</dbReference>
<dbReference type="AlphaFoldDB" id="A0A7C8Z6I5"/>